<evidence type="ECO:0000313" key="2">
    <source>
        <dbReference type="RefSeq" id="XP_075080016.1"/>
    </source>
</evidence>
<protein>
    <submittedName>
        <fullName evidence="2">Uncharacterized protein LOC142165340</fullName>
    </submittedName>
</protein>
<reference evidence="2" key="2">
    <citation type="submission" date="2025-08" db="UniProtKB">
        <authorList>
            <consortium name="RefSeq"/>
        </authorList>
    </citation>
    <scope>IDENTIFICATION</scope>
    <source>
        <tissue evidence="2">Leaf</tissue>
    </source>
</reference>
<dbReference type="RefSeq" id="XP_075080016.1">
    <property type="nucleotide sequence ID" value="XM_075223915.1"/>
</dbReference>
<evidence type="ECO:0000313" key="1">
    <source>
        <dbReference type="Proteomes" id="UP000790787"/>
    </source>
</evidence>
<organism evidence="1 2">
    <name type="scientific">Nicotiana tabacum</name>
    <name type="common">Common tobacco</name>
    <dbReference type="NCBI Taxonomy" id="4097"/>
    <lineage>
        <taxon>Eukaryota</taxon>
        <taxon>Viridiplantae</taxon>
        <taxon>Streptophyta</taxon>
        <taxon>Embryophyta</taxon>
        <taxon>Tracheophyta</taxon>
        <taxon>Spermatophyta</taxon>
        <taxon>Magnoliopsida</taxon>
        <taxon>eudicotyledons</taxon>
        <taxon>Gunneridae</taxon>
        <taxon>Pentapetalae</taxon>
        <taxon>asterids</taxon>
        <taxon>lamiids</taxon>
        <taxon>Solanales</taxon>
        <taxon>Solanaceae</taxon>
        <taxon>Nicotianoideae</taxon>
        <taxon>Nicotianeae</taxon>
        <taxon>Nicotiana</taxon>
    </lineage>
</organism>
<dbReference type="Proteomes" id="UP000790787">
    <property type="component" value="Chromosome 10"/>
</dbReference>
<accession>A0AC58S4U6</accession>
<reference evidence="1" key="1">
    <citation type="journal article" date="2014" name="Nat. Commun.">
        <title>The tobacco genome sequence and its comparison with those of tomato and potato.</title>
        <authorList>
            <person name="Sierro N."/>
            <person name="Battey J.N."/>
            <person name="Ouadi S."/>
            <person name="Bakaher N."/>
            <person name="Bovet L."/>
            <person name="Willig A."/>
            <person name="Goepfert S."/>
            <person name="Peitsch M.C."/>
            <person name="Ivanov N.V."/>
        </authorList>
    </citation>
    <scope>NUCLEOTIDE SEQUENCE [LARGE SCALE GENOMIC DNA]</scope>
</reference>
<gene>
    <name evidence="2" type="primary">LOC142165340</name>
</gene>
<sequence length="359" mass="42416">MEGARRRNDGGLFGGEEREVVGFLVLLPLEEEDEQWLYKLAKIRERKAPDLDRVRCIKDEDCKVLVEEAFIRRRWQDYFHRLLNEEGDMKIVLGELENLESQRDFGLCRRIRCEEVYVAIQKMSRVLDVLTCNIQGRVPWCILFVDDIVLIDETREGVNARLGVWRQTLESKGFKLSRSKAEYLECKFSEEMHEEEVEVKIDTQVNPTRDSFKYIGSIIQGSRVVVRPAMLYEVECWPIKKPHVQKMSIAEMRMLRWMCGHTRKDKIKNEVIRDKVGVASIEAKLPESTMRWFGYVKRRDIDDPIRRCERLTMAGMRKSRGRPKKYWGEVIRQNLSVLHLTEDMTCDRKVWRSKIKVVG</sequence>
<keyword evidence="1" id="KW-1185">Reference proteome</keyword>
<name>A0AC58S4U6_TOBAC</name>
<proteinExistence type="predicted"/>